<evidence type="ECO:0000256" key="7">
    <source>
        <dbReference type="ARBA" id="ARBA00016273"/>
    </source>
</evidence>
<evidence type="ECO:0000256" key="15">
    <source>
        <dbReference type="ARBA" id="ARBA00047872"/>
    </source>
</evidence>
<evidence type="ECO:0000256" key="5">
    <source>
        <dbReference type="ARBA" id="ARBA00010122"/>
    </source>
</evidence>
<dbReference type="NCBIfam" id="NF005155">
    <property type="entry name" value="PRK06635.1-4"/>
    <property type="match status" value="1"/>
</dbReference>
<evidence type="ECO:0000256" key="17">
    <source>
        <dbReference type="RuleBase" id="RU004249"/>
    </source>
</evidence>
<dbReference type="GO" id="GO:0004072">
    <property type="term" value="F:aspartate kinase activity"/>
    <property type="evidence" value="ECO:0007669"/>
    <property type="project" value="UniProtKB-EC"/>
</dbReference>
<comment type="caution">
    <text evidence="19">The sequence shown here is derived from an EMBL/GenBank/DDBJ whole genome shotgun (WGS) entry which is preliminary data.</text>
</comment>
<evidence type="ECO:0000256" key="11">
    <source>
        <dbReference type="ARBA" id="ARBA00022777"/>
    </source>
</evidence>
<dbReference type="Pfam" id="PF22468">
    <property type="entry name" value="ACT_9"/>
    <property type="match status" value="2"/>
</dbReference>
<comment type="pathway">
    <text evidence="4 17">Amino-acid biosynthesis; L-threonine biosynthesis; L-threonine from L-aspartate: step 1/5.</text>
</comment>
<keyword evidence="13" id="KW-0220">Diaminopimelate biosynthesis</keyword>
<dbReference type="InterPro" id="IPR041740">
    <property type="entry name" value="AKii-LysC-BS"/>
</dbReference>
<evidence type="ECO:0000256" key="16">
    <source>
        <dbReference type="RuleBase" id="RU003448"/>
    </source>
</evidence>
<keyword evidence="12" id="KW-0067">ATP-binding</keyword>
<evidence type="ECO:0000256" key="14">
    <source>
        <dbReference type="ARBA" id="ARBA00023154"/>
    </source>
</evidence>
<evidence type="ECO:0000256" key="1">
    <source>
        <dbReference type="ARBA" id="ARBA00002843"/>
    </source>
</evidence>
<comment type="similarity">
    <text evidence="5 16">Belongs to the aspartokinase family.</text>
</comment>
<feature type="domain" description="ACT" evidence="18">
    <location>
        <begin position="352"/>
        <end position="425"/>
    </location>
</feature>
<dbReference type="InterPro" id="IPR036393">
    <property type="entry name" value="AceGlu_kinase-like_sf"/>
</dbReference>
<evidence type="ECO:0000256" key="10">
    <source>
        <dbReference type="ARBA" id="ARBA00022741"/>
    </source>
</evidence>
<dbReference type="InterPro" id="IPR001341">
    <property type="entry name" value="Asp_kinase"/>
</dbReference>
<keyword evidence="11 16" id="KW-0418">Kinase</keyword>
<dbReference type="NCBIfam" id="TIGR00656">
    <property type="entry name" value="asp_kin_monofn"/>
    <property type="match status" value="1"/>
</dbReference>
<evidence type="ECO:0000256" key="4">
    <source>
        <dbReference type="ARBA" id="ARBA00005139"/>
    </source>
</evidence>
<evidence type="ECO:0000256" key="6">
    <source>
        <dbReference type="ARBA" id="ARBA00013059"/>
    </source>
</evidence>
<evidence type="ECO:0000313" key="20">
    <source>
        <dbReference type="Proteomes" id="UP001596098"/>
    </source>
</evidence>
<dbReference type="InterPro" id="IPR001048">
    <property type="entry name" value="Asp/Glu/Uridylate_kinase"/>
</dbReference>
<dbReference type="Gene3D" id="3.40.1160.10">
    <property type="entry name" value="Acetylglutamate kinase-like"/>
    <property type="match status" value="1"/>
</dbReference>
<evidence type="ECO:0000256" key="13">
    <source>
        <dbReference type="ARBA" id="ARBA00022915"/>
    </source>
</evidence>
<dbReference type="InterPro" id="IPR002912">
    <property type="entry name" value="ACT_dom"/>
</dbReference>
<name>A0ABW1QWE5_9ACTN</name>
<accession>A0ABW1QWE5</accession>
<dbReference type="Proteomes" id="UP001596098">
    <property type="component" value="Unassembled WGS sequence"/>
</dbReference>
<evidence type="ECO:0000256" key="2">
    <source>
        <dbReference type="ARBA" id="ARBA00004766"/>
    </source>
</evidence>
<evidence type="ECO:0000256" key="12">
    <source>
        <dbReference type="ARBA" id="ARBA00022840"/>
    </source>
</evidence>
<reference evidence="20" key="1">
    <citation type="journal article" date="2019" name="Int. J. Syst. Evol. Microbiol.">
        <title>The Global Catalogue of Microorganisms (GCM) 10K type strain sequencing project: providing services to taxonomists for standard genome sequencing and annotation.</title>
        <authorList>
            <consortium name="The Broad Institute Genomics Platform"/>
            <consortium name="The Broad Institute Genome Sequencing Center for Infectious Disease"/>
            <person name="Wu L."/>
            <person name="Ma J."/>
        </authorList>
    </citation>
    <scope>NUCLEOTIDE SEQUENCE [LARGE SCALE GENOMIC DNA]</scope>
    <source>
        <strain evidence="20">DFY28</strain>
    </source>
</reference>
<dbReference type="InterPro" id="IPR005260">
    <property type="entry name" value="Asp_kin_monofn"/>
</dbReference>
<dbReference type="PROSITE" id="PS51671">
    <property type="entry name" value="ACT"/>
    <property type="match status" value="2"/>
</dbReference>
<dbReference type="NCBIfam" id="NF005153">
    <property type="entry name" value="PRK06635.1-1"/>
    <property type="match status" value="1"/>
</dbReference>
<dbReference type="NCBIfam" id="NF005154">
    <property type="entry name" value="PRK06635.1-2"/>
    <property type="match status" value="1"/>
</dbReference>
<keyword evidence="14" id="KW-0457">Lysine biosynthesis</keyword>
<dbReference type="CDD" id="cd04923">
    <property type="entry name" value="ACT_AK-LysC-DapG-like_2"/>
    <property type="match status" value="1"/>
</dbReference>
<dbReference type="EC" id="2.7.2.4" evidence="6 16"/>
<dbReference type="NCBIfam" id="TIGR00657">
    <property type="entry name" value="asp_kinases"/>
    <property type="match status" value="1"/>
</dbReference>
<dbReference type="Gene3D" id="3.30.2130.10">
    <property type="entry name" value="VC0802-like"/>
    <property type="match status" value="1"/>
</dbReference>
<dbReference type="SUPFAM" id="SSF55021">
    <property type="entry name" value="ACT-like"/>
    <property type="match status" value="2"/>
</dbReference>
<proteinExistence type="inferred from homology"/>
<dbReference type="EMBL" id="JBHSQI010000005">
    <property type="protein sequence ID" value="MFC6153862.1"/>
    <property type="molecule type" value="Genomic_DNA"/>
</dbReference>
<dbReference type="PROSITE" id="PS00324">
    <property type="entry name" value="ASPARTOKINASE"/>
    <property type="match status" value="1"/>
</dbReference>
<dbReference type="PIRSF" id="PIRSF000726">
    <property type="entry name" value="Asp_kin"/>
    <property type="match status" value="1"/>
</dbReference>
<keyword evidence="10" id="KW-0547">Nucleotide-binding</keyword>
<evidence type="ECO:0000313" key="19">
    <source>
        <dbReference type="EMBL" id="MFC6153862.1"/>
    </source>
</evidence>
<evidence type="ECO:0000256" key="3">
    <source>
        <dbReference type="ARBA" id="ARBA00004986"/>
    </source>
</evidence>
<dbReference type="InterPro" id="IPR054352">
    <property type="entry name" value="ACT_Aspartokinase"/>
</dbReference>
<dbReference type="PANTHER" id="PTHR21499">
    <property type="entry name" value="ASPARTATE KINASE"/>
    <property type="match status" value="1"/>
</dbReference>
<dbReference type="RefSeq" id="WP_128221897.1">
    <property type="nucleotide sequence ID" value="NZ_CP034929.1"/>
</dbReference>
<comment type="pathway">
    <text evidence="3 17">Amino-acid biosynthesis; L-methionine biosynthesis via de novo pathway; L-homoserine from L-aspartate: step 1/3.</text>
</comment>
<protein>
    <recommendedName>
        <fullName evidence="7 16">Aspartokinase</fullName>
        <ecNumber evidence="6 16">2.7.2.4</ecNumber>
    </recommendedName>
</protein>
<comment type="function">
    <text evidence="1">Catalyzes the phosphorylation of the beta-carboxyl group of aspartic acid with ATP to yield 4-phospho-L-aspartate, which is involved in the branched biosynthetic pathway leading to the biosynthesis of amino acids lysine, threonine, isoleucine and methionine.</text>
</comment>
<sequence>MGIVVQKYGGSSVADAAGIKRVAQRIVNTKKAGNDVVVVVSAMGDTTDELRDLAEQVSPLPPPRELDMLLTAGERISMALVAMAIEQLGYKAQSFTGSQAGVITTAEHGKAKILGIKPGRIEHAIEEGAIAIVAGFQGVSQQTKDVTTLGRGASDTTAVALAAALGADFCEIYSDVDGVFTADPRIVPSARKLDKVSYEEMLEMAASGAKILHLRCVEYARRYNMPVHVRSSFSTKEGTWILPASSTENEGTMEQAIISGVAHDSSQAKITVVGVPDKIGEAARIFESLAETGVNIDMVVQNVSAAATGRTDISFTLPKEDGQVAMSALAKLESAIGYERLLFADTIGKVSVIGAGMRSFPGITAKFFAALAGSGINIDMISTSEIRISVIVSDADLVNAVQAAHTAFGLDADEVEAVVYGGTGR</sequence>
<keyword evidence="9 16" id="KW-0808">Transferase</keyword>
<keyword evidence="20" id="KW-1185">Reference proteome</keyword>
<keyword evidence="8 17" id="KW-0028">Amino-acid biosynthesis</keyword>
<dbReference type="InterPro" id="IPR018042">
    <property type="entry name" value="Aspartate_kinase_CS"/>
</dbReference>
<evidence type="ECO:0000259" key="18">
    <source>
        <dbReference type="PROSITE" id="PS51671"/>
    </source>
</evidence>
<dbReference type="CDD" id="cd04261">
    <property type="entry name" value="AAK_AKii-LysC-BS"/>
    <property type="match status" value="1"/>
</dbReference>
<organism evidence="19 20">
    <name type="scientific">Nocardioides yefusunii</name>
    <dbReference type="NCBI Taxonomy" id="2500546"/>
    <lineage>
        <taxon>Bacteria</taxon>
        <taxon>Bacillati</taxon>
        <taxon>Actinomycetota</taxon>
        <taxon>Actinomycetes</taxon>
        <taxon>Propionibacteriales</taxon>
        <taxon>Nocardioidaceae</taxon>
        <taxon>Nocardioides</taxon>
    </lineage>
</organism>
<dbReference type="PANTHER" id="PTHR21499:SF3">
    <property type="entry name" value="ASPARTOKINASE"/>
    <property type="match status" value="1"/>
</dbReference>
<gene>
    <name evidence="19" type="ORF">ACFPWU_09350</name>
</gene>
<comment type="catalytic activity">
    <reaction evidence="15 16">
        <text>L-aspartate + ATP = 4-phospho-L-aspartate + ADP</text>
        <dbReference type="Rhea" id="RHEA:23776"/>
        <dbReference type="ChEBI" id="CHEBI:29991"/>
        <dbReference type="ChEBI" id="CHEBI:30616"/>
        <dbReference type="ChEBI" id="CHEBI:57535"/>
        <dbReference type="ChEBI" id="CHEBI:456216"/>
        <dbReference type="EC" id="2.7.2.4"/>
    </reaction>
</comment>
<dbReference type="SUPFAM" id="SSF53633">
    <property type="entry name" value="Carbamate kinase-like"/>
    <property type="match status" value="1"/>
</dbReference>
<dbReference type="CDD" id="cd04913">
    <property type="entry name" value="ACT_AKii-LysC-BS-like_1"/>
    <property type="match status" value="1"/>
</dbReference>
<evidence type="ECO:0000256" key="9">
    <source>
        <dbReference type="ARBA" id="ARBA00022679"/>
    </source>
</evidence>
<dbReference type="InterPro" id="IPR045865">
    <property type="entry name" value="ACT-like_dom_sf"/>
</dbReference>
<evidence type="ECO:0000256" key="8">
    <source>
        <dbReference type="ARBA" id="ARBA00022605"/>
    </source>
</evidence>
<dbReference type="Pfam" id="PF00696">
    <property type="entry name" value="AA_kinase"/>
    <property type="match status" value="1"/>
</dbReference>
<comment type="pathway">
    <text evidence="2 17">Amino-acid biosynthesis; L-lysine biosynthesis via DAP pathway; (S)-tetrahydrodipicolinate from L-aspartate: step 1/4.</text>
</comment>
<feature type="domain" description="ACT" evidence="18">
    <location>
        <begin position="270"/>
        <end position="343"/>
    </location>
</feature>